<dbReference type="PANTHER" id="PTHR43877">
    <property type="entry name" value="AMINOALKYLPHOSPHONATE N-ACETYLTRANSFERASE-RELATED-RELATED"/>
    <property type="match status" value="1"/>
</dbReference>
<dbReference type="RefSeq" id="WP_183387439.1">
    <property type="nucleotide sequence ID" value="NZ_JACHXM010000007.1"/>
</dbReference>
<dbReference type="InterPro" id="IPR016181">
    <property type="entry name" value="Acyl_CoA_acyltransferase"/>
</dbReference>
<feature type="domain" description="N-acetyltransferase" evidence="3">
    <location>
        <begin position="1"/>
        <end position="147"/>
    </location>
</feature>
<name>A0A7W5BYC6_9GAMM</name>
<dbReference type="InterPro" id="IPR000182">
    <property type="entry name" value="GNAT_dom"/>
</dbReference>
<dbReference type="AlphaFoldDB" id="A0A7W5BYC6"/>
<sequence>MAIRHARLADVEALGDLLDAYRVFYGQPSDPDAARRFVARRLGLGDSHLLVHENDRTLEGFVQLYPSFSTVRLARQWQLNDLFVAHQARGRGIGRALMQAAAELALAEGVHHLKLATGIDNRTAQSLYESEGWQRDRAFHHYALSLG</sequence>
<proteinExistence type="predicted"/>
<protein>
    <submittedName>
        <fullName evidence="4">GNAT superfamily N-acetyltransferase</fullName>
    </submittedName>
</protein>
<evidence type="ECO:0000313" key="5">
    <source>
        <dbReference type="Proteomes" id="UP000525987"/>
    </source>
</evidence>
<comment type="caution">
    <text evidence="4">The sequence shown here is derived from an EMBL/GenBank/DDBJ whole genome shotgun (WGS) entry which is preliminary data.</text>
</comment>
<keyword evidence="1 4" id="KW-0808">Transferase</keyword>
<dbReference type="Gene3D" id="3.40.630.30">
    <property type="match status" value="1"/>
</dbReference>
<dbReference type="Pfam" id="PF00583">
    <property type="entry name" value="Acetyltransf_1"/>
    <property type="match status" value="1"/>
</dbReference>
<evidence type="ECO:0000256" key="1">
    <source>
        <dbReference type="ARBA" id="ARBA00022679"/>
    </source>
</evidence>
<reference evidence="4 5" key="1">
    <citation type="submission" date="2020-08" db="EMBL/GenBank/DDBJ databases">
        <title>Genomic Encyclopedia of Type Strains, Phase III (KMG-III): the genomes of soil and plant-associated and newly described type strains.</title>
        <authorList>
            <person name="Whitman W."/>
        </authorList>
    </citation>
    <scope>NUCLEOTIDE SEQUENCE [LARGE SCALE GENOMIC DNA]</scope>
    <source>
        <strain evidence="4 5">CECT 5995</strain>
    </source>
</reference>
<dbReference type="SUPFAM" id="SSF55729">
    <property type="entry name" value="Acyl-CoA N-acyltransferases (Nat)"/>
    <property type="match status" value="1"/>
</dbReference>
<dbReference type="PANTHER" id="PTHR43877:SF2">
    <property type="entry name" value="AMINOALKYLPHOSPHONATE N-ACETYLTRANSFERASE-RELATED"/>
    <property type="match status" value="1"/>
</dbReference>
<dbReference type="PROSITE" id="PS51186">
    <property type="entry name" value="GNAT"/>
    <property type="match status" value="1"/>
</dbReference>
<evidence type="ECO:0000256" key="2">
    <source>
        <dbReference type="ARBA" id="ARBA00023315"/>
    </source>
</evidence>
<gene>
    <name evidence="4" type="ORF">FHR96_001928</name>
</gene>
<evidence type="ECO:0000259" key="3">
    <source>
        <dbReference type="PROSITE" id="PS51186"/>
    </source>
</evidence>
<dbReference type="InterPro" id="IPR050832">
    <property type="entry name" value="Bact_Acetyltransf"/>
</dbReference>
<evidence type="ECO:0000313" key="4">
    <source>
        <dbReference type="EMBL" id="MBB3141054.1"/>
    </source>
</evidence>
<dbReference type="GO" id="GO:0016747">
    <property type="term" value="F:acyltransferase activity, transferring groups other than amino-acyl groups"/>
    <property type="evidence" value="ECO:0007669"/>
    <property type="project" value="InterPro"/>
</dbReference>
<accession>A0A7W5BYC6</accession>
<keyword evidence="2" id="KW-0012">Acyltransferase</keyword>
<keyword evidence="5" id="KW-1185">Reference proteome</keyword>
<dbReference type="EMBL" id="JACHXM010000007">
    <property type="protein sequence ID" value="MBB3141054.1"/>
    <property type="molecule type" value="Genomic_DNA"/>
</dbReference>
<organism evidence="4 5">
    <name type="scientific">Halomonas organivorans</name>
    <dbReference type="NCBI Taxonomy" id="257772"/>
    <lineage>
        <taxon>Bacteria</taxon>
        <taxon>Pseudomonadati</taxon>
        <taxon>Pseudomonadota</taxon>
        <taxon>Gammaproteobacteria</taxon>
        <taxon>Oceanospirillales</taxon>
        <taxon>Halomonadaceae</taxon>
        <taxon>Halomonas</taxon>
    </lineage>
</organism>
<dbReference type="CDD" id="cd04301">
    <property type="entry name" value="NAT_SF"/>
    <property type="match status" value="1"/>
</dbReference>
<dbReference type="Proteomes" id="UP000525987">
    <property type="component" value="Unassembled WGS sequence"/>
</dbReference>